<dbReference type="PROSITE" id="PS51782">
    <property type="entry name" value="LYSM"/>
    <property type="match status" value="2"/>
</dbReference>
<dbReference type="AlphaFoldDB" id="A0A1Y1I5B5"/>
<dbReference type="Proteomes" id="UP000054558">
    <property type="component" value="Unassembled WGS sequence"/>
</dbReference>
<gene>
    <name evidence="2" type="ORF">KFL_002720140</name>
</gene>
<dbReference type="InterPro" id="IPR036779">
    <property type="entry name" value="LysM_dom_sf"/>
</dbReference>
<keyword evidence="3" id="KW-1185">Reference proteome</keyword>
<dbReference type="STRING" id="105231.A0A1Y1I5B5"/>
<dbReference type="SUPFAM" id="SSF54106">
    <property type="entry name" value="LysM domain"/>
    <property type="match status" value="2"/>
</dbReference>
<evidence type="ECO:0000313" key="3">
    <source>
        <dbReference type="Proteomes" id="UP000054558"/>
    </source>
</evidence>
<sequence length="225" mass="24026">MASALLSSAPLHAASFFQVQTATSSTRTSPVRQLPPSNRFLITQLPQRALRTLSRPSVRQGVVCMATREEEKREGPHRFLRFAAGAGAATAAIGAAAWAVRKHGEESSHHVIDEAIAAGAPPSAAAGGLGEGGSRGYTVQHGDTLTKIADRLGAPISVIMEANRLKDDRVYAGQQLWVPKTYTIRPGDTLSKIAREFSTSIDVLSKMNGIKDPDFIFADDVLLLP</sequence>
<evidence type="ECO:0000259" key="1">
    <source>
        <dbReference type="PROSITE" id="PS51782"/>
    </source>
</evidence>
<dbReference type="OrthoDB" id="2107166at2759"/>
<feature type="domain" description="LysM" evidence="1">
    <location>
        <begin position="135"/>
        <end position="178"/>
    </location>
</feature>
<proteinExistence type="predicted"/>
<name>A0A1Y1I5B5_KLENI</name>
<protein>
    <submittedName>
        <fullName evidence="2">LysM domain containing protein</fullName>
    </submittedName>
</protein>
<organism evidence="2 3">
    <name type="scientific">Klebsormidium nitens</name>
    <name type="common">Green alga</name>
    <name type="synonym">Ulothrix nitens</name>
    <dbReference type="NCBI Taxonomy" id="105231"/>
    <lineage>
        <taxon>Eukaryota</taxon>
        <taxon>Viridiplantae</taxon>
        <taxon>Streptophyta</taxon>
        <taxon>Klebsormidiophyceae</taxon>
        <taxon>Klebsormidiales</taxon>
        <taxon>Klebsormidiaceae</taxon>
        <taxon>Klebsormidium</taxon>
    </lineage>
</organism>
<dbReference type="PANTHER" id="PTHR33734">
    <property type="entry name" value="LYSM DOMAIN-CONTAINING GPI-ANCHORED PROTEIN 2"/>
    <property type="match status" value="1"/>
</dbReference>
<dbReference type="PANTHER" id="PTHR33734:SF22">
    <property type="entry name" value="MEMBRANE-BOUND LYTIC MUREIN TRANSGLYCOSYLASE D"/>
    <property type="match status" value="1"/>
</dbReference>
<reference evidence="2 3" key="1">
    <citation type="journal article" date="2014" name="Nat. Commun.">
        <title>Klebsormidium flaccidum genome reveals primary factors for plant terrestrial adaptation.</title>
        <authorList>
            <person name="Hori K."/>
            <person name="Maruyama F."/>
            <person name="Fujisawa T."/>
            <person name="Togashi T."/>
            <person name="Yamamoto N."/>
            <person name="Seo M."/>
            <person name="Sato S."/>
            <person name="Yamada T."/>
            <person name="Mori H."/>
            <person name="Tajima N."/>
            <person name="Moriyama T."/>
            <person name="Ikeuchi M."/>
            <person name="Watanabe M."/>
            <person name="Wada H."/>
            <person name="Kobayashi K."/>
            <person name="Saito M."/>
            <person name="Masuda T."/>
            <person name="Sasaki-Sekimoto Y."/>
            <person name="Mashiguchi K."/>
            <person name="Awai K."/>
            <person name="Shimojima M."/>
            <person name="Masuda S."/>
            <person name="Iwai M."/>
            <person name="Nobusawa T."/>
            <person name="Narise T."/>
            <person name="Kondo S."/>
            <person name="Saito H."/>
            <person name="Sato R."/>
            <person name="Murakawa M."/>
            <person name="Ihara Y."/>
            <person name="Oshima-Yamada Y."/>
            <person name="Ohtaka K."/>
            <person name="Satoh M."/>
            <person name="Sonobe K."/>
            <person name="Ishii M."/>
            <person name="Ohtani R."/>
            <person name="Kanamori-Sato M."/>
            <person name="Honoki R."/>
            <person name="Miyazaki D."/>
            <person name="Mochizuki H."/>
            <person name="Umetsu J."/>
            <person name="Higashi K."/>
            <person name="Shibata D."/>
            <person name="Kamiya Y."/>
            <person name="Sato N."/>
            <person name="Nakamura Y."/>
            <person name="Tabata S."/>
            <person name="Ida S."/>
            <person name="Kurokawa K."/>
            <person name="Ohta H."/>
        </authorList>
    </citation>
    <scope>NUCLEOTIDE SEQUENCE [LARGE SCALE GENOMIC DNA]</scope>
    <source>
        <strain evidence="2 3">NIES-2285</strain>
    </source>
</reference>
<accession>A0A1Y1I5B5</accession>
<dbReference type="EMBL" id="DF237221">
    <property type="protein sequence ID" value="GAQ86140.1"/>
    <property type="molecule type" value="Genomic_DNA"/>
</dbReference>
<dbReference type="InterPro" id="IPR018392">
    <property type="entry name" value="LysM"/>
</dbReference>
<evidence type="ECO:0000313" key="2">
    <source>
        <dbReference type="EMBL" id="GAQ86140.1"/>
    </source>
</evidence>
<dbReference type="CDD" id="cd00118">
    <property type="entry name" value="LysM"/>
    <property type="match status" value="2"/>
</dbReference>
<dbReference type="Pfam" id="PF01476">
    <property type="entry name" value="LysM"/>
    <property type="match status" value="2"/>
</dbReference>
<dbReference type="SMART" id="SM00257">
    <property type="entry name" value="LysM"/>
    <property type="match status" value="2"/>
</dbReference>
<dbReference type="Gene3D" id="3.10.350.10">
    <property type="entry name" value="LysM domain"/>
    <property type="match status" value="2"/>
</dbReference>
<feature type="domain" description="LysM" evidence="1">
    <location>
        <begin position="180"/>
        <end position="224"/>
    </location>
</feature>